<dbReference type="Gene3D" id="3.40.50.720">
    <property type="entry name" value="NAD(P)-binding Rossmann-like Domain"/>
    <property type="match status" value="1"/>
</dbReference>
<dbReference type="Pfam" id="PF00106">
    <property type="entry name" value="adh_short"/>
    <property type="match status" value="1"/>
</dbReference>
<name>A0AAU7QFI7_9GAMM</name>
<gene>
    <name evidence="1" type="ORF">ABK905_21555</name>
</gene>
<sequence length="108" mass="11414">MSAHTPRPFSSPYTASKHAVLGLTKSIALDGRAFDIVCSQIDIGNALTELSARTNKGVLQADGRVAIEPMMDVKYAADAVRHIAAMPLGVNVLNMTVMASKMPFAGRG</sequence>
<dbReference type="SUPFAM" id="SSF51735">
    <property type="entry name" value="NAD(P)-binding Rossmann-fold domains"/>
    <property type="match status" value="1"/>
</dbReference>
<dbReference type="InterPro" id="IPR036291">
    <property type="entry name" value="NAD(P)-bd_dom_sf"/>
</dbReference>
<accession>A0AAU7QFI7</accession>
<dbReference type="EMBL" id="CP157947">
    <property type="protein sequence ID" value="XBS71977.1"/>
    <property type="molecule type" value="Genomic_DNA"/>
</dbReference>
<dbReference type="InterPro" id="IPR002347">
    <property type="entry name" value="SDR_fam"/>
</dbReference>
<reference evidence="1" key="1">
    <citation type="submission" date="2024-06" db="EMBL/GenBank/DDBJ databases">
        <authorList>
            <person name="Coelho C."/>
            <person name="Bento M."/>
            <person name="Garcia E."/>
            <person name="Camelo A."/>
            <person name="Brandao I."/>
            <person name="Espirito Santo C."/>
            <person name="Trovao J."/>
            <person name="Verissimo A."/>
            <person name="Costa J."/>
            <person name="Tiago I."/>
        </authorList>
    </citation>
    <scope>NUCLEOTIDE SEQUENCE</scope>
    <source>
        <strain evidence="1">KWT182</strain>
    </source>
</reference>
<dbReference type="AlphaFoldDB" id="A0AAU7QFI7"/>
<protein>
    <submittedName>
        <fullName evidence="1">SDR family NAD(P)-dependent oxidoreductase</fullName>
    </submittedName>
</protein>
<proteinExistence type="predicted"/>
<organism evidence="1">
    <name type="scientific">Acerihabitans sp. KWT182</name>
    <dbReference type="NCBI Taxonomy" id="3157919"/>
    <lineage>
        <taxon>Bacteria</taxon>
        <taxon>Pseudomonadati</taxon>
        <taxon>Pseudomonadota</taxon>
        <taxon>Gammaproteobacteria</taxon>
        <taxon>Enterobacterales</taxon>
        <taxon>Pectobacteriaceae</taxon>
        <taxon>Acerihabitans</taxon>
    </lineage>
</organism>
<evidence type="ECO:0000313" key="1">
    <source>
        <dbReference type="EMBL" id="XBS71977.1"/>
    </source>
</evidence>